<evidence type="ECO:0000256" key="2">
    <source>
        <dbReference type="ARBA" id="ARBA00022630"/>
    </source>
</evidence>
<dbReference type="PANTHER" id="PTHR47354">
    <property type="entry name" value="NADH OXIDOREDUCTASE HCR"/>
    <property type="match status" value="1"/>
</dbReference>
<dbReference type="InterPro" id="IPR001041">
    <property type="entry name" value="2Fe-2S_ferredoxin-type"/>
</dbReference>
<feature type="domain" description="FAD-binding FR-type" evidence="10">
    <location>
        <begin position="2"/>
        <end position="106"/>
    </location>
</feature>
<gene>
    <name evidence="11" type="ORF">SAMN04488029_0458</name>
</gene>
<dbReference type="InterPro" id="IPR050415">
    <property type="entry name" value="MRET"/>
</dbReference>
<dbReference type="SUPFAM" id="SSF54292">
    <property type="entry name" value="2Fe-2S ferredoxin-like"/>
    <property type="match status" value="1"/>
</dbReference>
<dbReference type="Proteomes" id="UP000192472">
    <property type="component" value="Unassembled WGS sequence"/>
</dbReference>
<keyword evidence="8" id="KW-0411">Iron-sulfur</keyword>
<accession>A0A1W2G6Z1</accession>
<dbReference type="EMBL" id="FWYF01000001">
    <property type="protein sequence ID" value="SMD32118.1"/>
    <property type="molecule type" value="Genomic_DNA"/>
</dbReference>
<dbReference type="NCBIfam" id="TIGR02160">
    <property type="entry name" value="PA_CoA_Oxy5"/>
    <property type="match status" value="1"/>
</dbReference>
<evidence type="ECO:0000313" key="12">
    <source>
        <dbReference type="Proteomes" id="UP000192472"/>
    </source>
</evidence>
<dbReference type="PROSITE" id="PS51384">
    <property type="entry name" value="FAD_FR"/>
    <property type="match status" value="1"/>
</dbReference>
<dbReference type="InterPro" id="IPR036010">
    <property type="entry name" value="2Fe-2S_ferredoxin-like_sf"/>
</dbReference>
<evidence type="ECO:0000256" key="8">
    <source>
        <dbReference type="ARBA" id="ARBA00023014"/>
    </source>
</evidence>
<dbReference type="Pfam" id="PF00111">
    <property type="entry name" value="Fer2"/>
    <property type="match status" value="1"/>
</dbReference>
<evidence type="ECO:0000313" key="11">
    <source>
        <dbReference type="EMBL" id="SMD32118.1"/>
    </source>
</evidence>
<dbReference type="STRING" id="692418.SAMN04488029_0458"/>
<dbReference type="PROSITE" id="PS51085">
    <property type="entry name" value="2FE2S_FER_2"/>
    <property type="match status" value="1"/>
</dbReference>
<dbReference type="GO" id="GO:0010124">
    <property type="term" value="P:phenylacetate catabolic process"/>
    <property type="evidence" value="ECO:0007669"/>
    <property type="project" value="InterPro"/>
</dbReference>
<dbReference type="GO" id="GO:0046872">
    <property type="term" value="F:metal ion binding"/>
    <property type="evidence" value="ECO:0007669"/>
    <property type="project" value="UniProtKB-KW"/>
</dbReference>
<dbReference type="InterPro" id="IPR017938">
    <property type="entry name" value="Riboflavin_synthase-like_b-brl"/>
</dbReference>
<sequence>MHHFYPLKISKLIKETNDCVSLEFDVPDENKSLFSYKQGQHVTLKKTINGEDVRRSYSICTSPKEGRLKVAIKKVDGGAFSTFANDNLKEGEELEVMPPSGSFNSELKAEQAKNYVGFAGGSGITPIISILKSVMDTEPKSEFTLIYANRGTDTIVFKEEIEGLKNTYMERLNIFHVFSEEHTEFPLFEGFVDQEKVTAFSKTIIDLNSTDEFFICGPEPMMLGIQAALLDLNVDKSKVHIELFTSPVGKLGTGSGQKKESFEKVKCKVTIQIDGVKMDFDYNSNDSILDAAAKKGADLPYACKGGVCCTCKAKLIEGEVDMAVNYALEQDEIDRGYVLSCQAHPKTDRVVLSFDEN</sequence>
<keyword evidence="4" id="KW-0479">Metal-binding</keyword>
<dbReference type="Gene3D" id="3.10.20.30">
    <property type="match status" value="1"/>
</dbReference>
<dbReference type="GO" id="GO:0051537">
    <property type="term" value="F:2 iron, 2 sulfur cluster binding"/>
    <property type="evidence" value="ECO:0007669"/>
    <property type="project" value="UniProtKB-KW"/>
</dbReference>
<dbReference type="InterPro" id="IPR039261">
    <property type="entry name" value="FNR_nucleotide-bd"/>
</dbReference>
<dbReference type="PRINTS" id="PR00371">
    <property type="entry name" value="FPNCR"/>
</dbReference>
<protein>
    <submittedName>
        <fullName evidence="11">Ring-1,2-phenylacetyl-CoA epoxidase subunit PaaE</fullName>
    </submittedName>
</protein>
<comment type="cofactor">
    <cofactor evidence="1">
        <name>FAD</name>
        <dbReference type="ChEBI" id="CHEBI:57692"/>
    </cofactor>
</comment>
<dbReference type="OrthoDB" id="9789468at2"/>
<dbReference type="Pfam" id="PF00970">
    <property type="entry name" value="FAD_binding_6"/>
    <property type="match status" value="1"/>
</dbReference>
<dbReference type="CDD" id="cd06214">
    <property type="entry name" value="PA_degradation_oxidoreductase_like"/>
    <property type="match status" value="1"/>
</dbReference>
<keyword evidence="6" id="KW-0560">Oxidoreductase</keyword>
<proteinExistence type="predicted"/>
<evidence type="ECO:0000259" key="10">
    <source>
        <dbReference type="PROSITE" id="PS51384"/>
    </source>
</evidence>
<keyword evidence="12" id="KW-1185">Reference proteome</keyword>
<dbReference type="Gene3D" id="3.40.50.80">
    <property type="entry name" value="Nucleotide-binding domain of ferredoxin-NADP reductase (FNR) module"/>
    <property type="match status" value="1"/>
</dbReference>
<dbReference type="SUPFAM" id="SSF63380">
    <property type="entry name" value="Riboflavin synthase domain-like"/>
    <property type="match status" value="1"/>
</dbReference>
<dbReference type="RefSeq" id="WP_084370799.1">
    <property type="nucleotide sequence ID" value="NZ_FWYF01000001.1"/>
</dbReference>
<dbReference type="InterPro" id="IPR017927">
    <property type="entry name" value="FAD-bd_FR_type"/>
</dbReference>
<dbReference type="SUPFAM" id="SSF52343">
    <property type="entry name" value="Ferredoxin reductase-like, C-terminal NADP-linked domain"/>
    <property type="match status" value="1"/>
</dbReference>
<dbReference type="InterPro" id="IPR008333">
    <property type="entry name" value="Cbr1-like_FAD-bd_dom"/>
</dbReference>
<feature type="domain" description="2Fe-2S ferredoxin-type" evidence="9">
    <location>
        <begin position="267"/>
        <end position="357"/>
    </location>
</feature>
<evidence type="ECO:0000256" key="3">
    <source>
        <dbReference type="ARBA" id="ARBA00022714"/>
    </source>
</evidence>
<evidence type="ECO:0000256" key="1">
    <source>
        <dbReference type="ARBA" id="ARBA00001974"/>
    </source>
</evidence>
<keyword evidence="3" id="KW-0001">2Fe-2S</keyword>
<name>A0A1W2G6Z1_REIFA</name>
<dbReference type="Pfam" id="PF00175">
    <property type="entry name" value="NAD_binding_1"/>
    <property type="match status" value="1"/>
</dbReference>
<dbReference type="InterPro" id="IPR012675">
    <property type="entry name" value="Beta-grasp_dom_sf"/>
</dbReference>
<dbReference type="InterPro" id="IPR011884">
    <property type="entry name" value="PaaE"/>
</dbReference>
<reference evidence="11 12" key="1">
    <citation type="submission" date="2017-04" db="EMBL/GenBank/DDBJ databases">
        <authorList>
            <person name="Afonso C.L."/>
            <person name="Miller P.J."/>
            <person name="Scott M.A."/>
            <person name="Spackman E."/>
            <person name="Goraichik I."/>
            <person name="Dimitrov K.M."/>
            <person name="Suarez D.L."/>
            <person name="Swayne D.E."/>
        </authorList>
    </citation>
    <scope>NUCLEOTIDE SEQUENCE [LARGE SCALE GENOMIC DNA]</scope>
    <source>
        <strain evidence="11 12">DSM 26133</strain>
    </source>
</reference>
<dbReference type="PANTHER" id="PTHR47354:SF8">
    <property type="entry name" value="1,2-PHENYLACETYL-COA EPOXIDASE, SUBUNIT E"/>
    <property type="match status" value="1"/>
</dbReference>
<dbReference type="CDD" id="cd00207">
    <property type="entry name" value="fer2"/>
    <property type="match status" value="1"/>
</dbReference>
<evidence type="ECO:0000256" key="6">
    <source>
        <dbReference type="ARBA" id="ARBA00023002"/>
    </source>
</evidence>
<keyword evidence="5" id="KW-0274">FAD</keyword>
<evidence type="ECO:0000256" key="7">
    <source>
        <dbReference type="ARBA" id="ARBA00023004"/>
    </source>
</evidence>
<evidence type="ECO:0000256" key="5">
    <source>
        <dbReference type="ARBA" id="ARBA00022827"/>
    </source>
</evidence>
<dbReference type="Gene3D" id="2.40.30.10">
    <property type="entry name" value="Translation factors"/>
    <property type="match status" value="1"/>
</dbReference>
<dbReference type="InterPro" id="IPR001433">
    <property type="entry name" value="OxRdtase_FAD/NAD-bd"/>
</dbReference>
<evidence type="ECO:0000259" key="9">
    <source>
        <dbReference type="PROSITE" id="PS51085"/>
    </source>
</evidence>
<organism evidence="11 12">
    <name type="scientific">Reichenbachiella faecimaris</name>
    <dbReference type="NCBI Taxonomy" id="692418"/>
    <lineage>
        <taxon>Bacteria</taxon>
        <taxon>Pseudomonadati</taxon>
        <taxon>Bacteroidota</taxon>
        <taxon>Cytophagia</taxon>
        <taxon>Cytophagales</taxon>
        <taxon>Reichenbachiellaceae</taxon>
        <taxon>Reichenbachiella</taxon>
    </lineage>
</organism>
<evidence type="ECO:0000256" key="4">
    <source>
        <dbReference type="ARBA" id="ARBA00022723"/>
    </source>
</evidence>
<dbReference type="PRINTS" id="PR00406">
    <property type="entry name" value="CYTB5RDTASE"/>
</dbReference>
<keyword evidence="7" id="KW-0408">Iron</keyword>
<dbReference type="GO" id="GO:0050660">
    <property type="term" value="F:flavin adenine dinucleotide binding"/>
    <property type="evidence" value="ECO:0007669"/>
    <property type="project" value="TreeGrafter"/>
</dbReference>
<keyword evidence="2" id="KW-0285">Flavoprotein</keyword>
<dbReference type="GO" id="GO:0016491">
    <property type="term" value="F:oxidoreductase activity"/>
    <property type="evidence" value="ECO:0007669"/>
    <property type="project" value="UniProtKB-KW"/>
</dbReference>
<dbReference type="AlphaFoldDB" id="A0A1W2G6Z1"/>
<dbReference type="InterPro" id="IPR001709">
    <property type="entry name" value="Flavoprot_Pyr_Nucl_cyt_Rdtase"/>
</dbReference>